<dbReference type="AlphaFoldDB" id="A0AAW6DUY1"/>
<dbReference type="Proteomes" id="UP001211421">
    <property type="component" value="Unassembled WGS sequence"/>
</dbReference>
<dbReference type="GO" id="GO:0006298">
    <property type="term" value="P:mismatch repair"/>
    <property type="evidence" value="ECO:0007669"/>
    <property type="project" value="TreeGrafter"/>
</dbReference>
<dbReference type="PROSITE" id="PS00092">
    <property type="entry name" value="N6_MTASE"/>
    <property type="match status" value="1"/>
</dbReference>
<dbReference type="NCBIfam" id="TIGR00571">
    <property type="entry name" value="dam"/>
    <property type="match status" value="1"/>
</dbReference>
<dbReference type="GO" id="GO:0009007">
    <property type="term" value="F:site-specific DNA-methyltransferase (adenine-specific) activity"/>
    <property type="evidence" value="ECO:0007669"/>
    <property type="project" value="UniProtKB-UniRule"/>
</dbReference>
<dbReference type="InterPro" id="IPR002052">
    <property type="entry name" value="DNA_methylase_N6_adenine_CS"/>
</dbReference>
<evidence type="ECO:0000256" key="3">
    <source>
        <dbReference type="ARBA" id="ARBA00022603"/>
    </source>
</evidence>
<dbReference type="PANTHER" id="PTHR30481:SF3">
    <property type="entry name" value="DNA ADENINE METHYLASE"/>
    <property type="match status" value="1"/>
</dbReference>
<name>A0AAW6DUY1_9FIRM</name>
<reference evidence="8" key="1">
    <citation type="submission" date="2023-01" db="EMBL/GenBank/DDBJ databases">
        <title>Human gut microbiome strain richness.</title>
        <authorList>
            <person name="Chen-Liaw A."/>
        </authorList>
    </citation>
    <scope>NUCLEOTIDE SEQUENCE</scope>
    <source>
        <strain evidence="8">D59st1_B8_D59t2_181005</strain>
    </source>
</reference>
<evidence type="ECO:0000256" key="1">
    <source>
        <dbReference type="ARBA" id="ARBA00006594"/>
    </source>
</evidence>
<dbReference type="InterPro" id="IPR029063">
    <property type="entry name" value="SAM-dependent_MTases_sf"/>
</dbReference>
<evidence type="ECO:0000256" key="7">
    <source>
        <dbReference type="RuleBase" id="RU361257"/>
    </source>
</evidence>
<dbReference type="InterPro" id="IPR012263">
    <property type="entry name" value="M_m6A_EcoRV"/>
</dbReference>
<dbReference type="EC" id="2.1.1.72" evidence="2 7"/>
<evidence type="ECO:0000256" key="5">
    <source>
        <dbReference type="ARBA" id="ARBA00022691"/>
    </source>
</evidence>
<dbReference type="InterPro" id="IPR012327">
    <property type="entry name" value="MeTrfase_D12"/>
</dbReference>
<dbReference type="GO" id="GO:0009307">
    <property type="term" value="P:DNA restriction-modification system"/>
    <property type="evidence" value="ECO:0007669"/>
    <property type="project" value="InterPro"/>
</dbReference>
<organism evidence="8 9">
    <name type="scientific">Ruminococcus bicirculans</name>
    <name type="common">ex Wegman et al. 2014</name>
    <dbReference type="NCBI Taxonomy" id="1160721"/>
    <lineage>
        <taxon>Bacteria</taxon>
        <taxon>Bacillati</taxon>
        <taxon>Bacillota</taxon>
        <taxon>Clostridia</taxon>
        <taxon>Eubacteriales</taxon>
        <taxon>Oscillospiraceae</taxon>
        <taxon>Ruminococcus</taxon>
    </lineage>
</organism>
<dbReference type="Gene3D" id="3.40.50.150">
    <property type="entry name" value="Vaccinia Virus protein VP39"/>
    <property type="match status" value="1"/>
</dbReference>
<dbReference type="GO" id="GO:0032259">
    <property type="term" value="P:methylation"/>
    <property type="evidence" value="ECO:0007669"/>
    <property type="project" value="UniProtKB-KW"/>
</dbReference>
<dbReference type="PANTHER" id="PTHR30481">
    <property type="entry name" value="DNA ADENINE METHYLASE"/>
    <property type="match status" value="1"/>
</dbReference>
<keyword evidence="4 7" id="KW-0808">Transferase</keyword>
<evidence type="ECO:0000256" key="2">
    <source>
        <dbReference type="ARBA" id="ARBA00011900"/>
    </source>
</evidence>
<dbReference type="PRINTS" id="PR00505">
    <property type="entry name" value="D12N6MTFRASE"/>
</dbReference>
<dbReference type="SUPFAM" id="SSF53335">
    <property type="entry name" value="S-adenosyl-L-methionine-dependent methyltransferases"/>
    <property type="match status" value="1"/>
</dbReference>
<comment type="catalytic activity">
    <reaction evidence="6 7">
        <text>a 2'-deoxyadenosine in DNA + S-adenosyl-L-methionine = an N(6)-methyl-2'-deoxyadenosine in DNA + S-adenosyl-L-homocysteine + H(+)</text>
        <dbReference type="Rhea" id="RHEA:15197"/>
        <dbReference type="Rhea" id="RHEA-COMP:12418"/>
        <dbReference type="Rhea" id="RHEA-COMP:12419"/>
        <dbReference type="ChEBI" id="CHEBI:15378"/>
        <dbReference type="ChEBI" id="CHEBI:57856"/>
        <dbReference type="ChEBI" id="CHEBI:59789"/>
        <dbReference type="ChEBI" id="CHEBI:90615"/>
        <dbReference type="ChEBI" id="CHEBI:90616"/>
        <dbReference type="EC" id="2.1.1.72"/>
    </reaction>
</comment>
<dbReference type="RefSeq" id="WP_195551547.1">
    <property type="nucleotide sequence ID" value="NZ_JADMNX010000005.1"/>
</dbReference>
<dbReference type="GO" id="GO:1904047">
    <property type="term" value="F:S-adenosyl-L-methionine binding"/>
    <property type="evidence" value="ECO:0007669"/>
    <property type="project" value="TreeGrafter"/>
</dbReference>
<evidence type="ECO:0000256" key="6">
    <source>
        <dbReference type="ARBA" id="ARBA00047942"/>
    </source>
</evidence>
<dbReference type="EMBL" id="JAQMLS010000005">
    <property type="protein sequence ID" value="MDB8741983.1"/>
    <property type="molecule type" value="Genomic_DNA"/>
</dbReference>
<evidence type="ECO:0000313" key="8">
    <source>
        <dbReference type="EMBL" id="MDB8741983.1"/>
    </source>
</evidence>
<accession>A0AAW6DUY1</accession>
<dbReference type="Pfam" id="PF02086">
    <property type="entry name" value="MethyltransfD12"/>
    <property type="match status" value="1"/>
</dbReference>
<evidence type="ECO:0000256" key="4">
    <source>
        <dbReference type="ARBA" id="ARBA00022679"/>
    </source>
</evidence>
<proteinExistence type="inferred from homology"/>
<gene>
    <name evidence="8" type="ORF">PNV70_07860</name>
</gene>
<keyword evidence="3 7" id="KW-0489">Methyltransferase</keyword>
<dbReference type="Gene3D" id="1.10.1020.10">
    <property type="entry name" value="Adenine-specific Methyltransferase, Domain 2"/>
    <property type="match status" value="1"/>
</dbReference>
<dbReference type="InterPro" id="IPR023095">
    <property type="entry name" value="Ade_MeTrfase_dom_2"/>
</dbReference>
<dbReference type="PIRSF" id="PIRSF000398">
    <property type="entry name" value="M_m6A_EcoRV"/>
    <property type="match status" value="1"/>
</dbReference>
<comment type="similarity">
    <text evidence="1 7">Belongs to the N(4)/N(6)-methyltransferase family.</text>
</comment>
<protein>
    <recommendedName>
        <fullName evidence="2 7">Site-specific DNA-methyltransferase (adenine-specific)</fullName>
        <ecNumber evidence="2 7">2.1.1.72</ecNumber>
    </recommendedName>
</protein>
<comment type="caution">
    <text evidence="8">The sequence shown here is derived from an EMBL/GenBank/DDBJ whole genome shotgun (WGS) entry which is preliminary data.</text>
</comment>
<dbReference type="GO" id="GO:0043565">
    <property type="term" value="F:sequence-specific DNA binding"/>
    <property type="evidence" value="ECO:0007669"/>
    <property type="project" value="TreeGrafter"/>
</dbReference>
<evidence type="ECO:0000313" key="9">
    <source>
        <dbReference type="Proteomes" id="UP001211421"/>
    </source>
</evidence>
<keyword evidence="5 7" id="KW-0949">S-adenosyl-L-methionine</keyword>
<sequence length="278" mass="32381">MDKQKYIKSPLNYVGGKYKLLSQILPLFPKNINTFIDLFGGGFNVGINVPAKEVIYNDLNLPVVQILEYIHRNKTDKILSEIDKMVEQYDLSKTNREGYLKLRNQFNESEFKQPIILYVLICYAFNNQIRFNSKGEFNMPFGKDKSSFNPTLRERFIEFSEAISNKDCKFTNADFREFIGVAFGENDFLYCDPPYFNSTATYNENGGWTMTNEEDLRSMLATSNVKWALSNNLKTNLTLKNWAEDHGYKIHYLSTSYGNCNYQKKDKTKDIEVLITNY</sequence>